<feature type="domain" description="G-protein coupled receptors family 1 profile" evidence="8">
    <location>
        <begin position="1"/>
        <end position="109"/>
    </location>
</feature>
<feature type="transmembrane region" description="Helical" evidence="7">
    <location>
        <begin position="48"/>
        <end position="66"/>
    </location>
</feature>
<feature type="compositionally biased region" description="Polar residues" evidence="6">
    <location>
        <begin position="191"/>
        <end position="206"/>
    </location>
</feature>
<evidence type="ECO:0000256" key="2">
    <source>
        <dbReference type="ARBA" id="ARBA00022692"/>
    </source>
</evidence>
<dbReference type="PANTHER" id="PTHR46752">
    <property type="entry name" value="G-PROTEIN COUPLED RECEPTOR 39"/>
    <property type="match status" value="1"/>
</dbReference>
<dbReference type="PANTHER" id="PTHR46752:SF1">
    <property type="entry name" value="G-PROTEIN COUPLED RECEPTOR 39"/>
    <property type="match status" value="1"/>
</dbReference>
<evidence type="ECO:0000313" key="10">
    <source>
        <dbReference type="Proteomes" id="UP000028990"/>
    </source>
</evidence>
<dbReference type="AlphaFoldDB" id="A0A091CXZ2"/>
<evidence type="ECO:0000313" key="9">
    <source>
        <dbReference type="EMBL" id="KFO22745.1"/>
    </source>
</evidence>
<name>A0A091CXZ2_FUKDA</name>
<evidence type="ECO:0000259" key="8">
    <source>
        <dbReference type="PROSITE" id="PS50262"/>
    </source>
</evidence>
<protein>
    <submittedName>
        <fullName evidence="9">G-protein coupled receptor 39</fullName>
    </submittedName>
</protein>
<evidence type="ECO:0000256" key="5">
    <source>
        <dbReference type="ARBA" id="ARBA00023170"/>
    </source>
</evidence>
<evidence type="ECO:0000256" key="6">
    <source>
        <dbReference type="SAM" id="MobiDB-lite"/>
    </source>
</evidence>
<proteinExistence type="predicted"/>
<feature type="transmembrane region" description="Helical" evidence="7">
    <location>
        <begin position="6"/>
        <end position="27"/>
    </location>
</feature>
<dbReference type="Gene3D" id="1.20.1070.10">
    <property type="entry name" value="Rhodopsin 7-helix transmembrane proteins"/>
    <property type="match status" value="1"/>
</dbReference>
<reference evidence="9 10" key="1">
    <citation type="submission" date="2013-11" db="EMBL/GenBank/DDBJ databases">
        <title>The Damaraland mole rat (Fukomys damarensis) genome and evolution of African mole rats.</title>
        <authorList>
            <person name="Gladyshev V.N."/>
            <person name="Fang X."/>
        </authorList>
    </citation>
    <scope>NUCLEOTIDE SEQUENCE [LARGE SCALE GENOMIC DNA]</scope>
    <source>
        <tissue evidence="9">Liver</tissue>
    </source>
</reference>
<keyword evidence="5 9" id="KW-0675">Receptor</keyword>
<keyword evidence="4 7" id="KW-0472">Membrane</keyword>
<dbReference type="GO" id="GO:0016020">
    <property type="term" value="C:membrane"/>
    <property type="evidence" value="ECO:0007669"/>
    <property type="project" value="UniProtKB-SubCell"/>
</dbReference>
<evidence type="ECO:0000256" key="3">
    <source>
        <dbReference type="ARBA" id="ARBA00022989"/>
    </source>
</evidence>
<dbReference type="GO" id="GO:0004930">
    <property type="term" value="F:G protein-coupled receptor activity"/>
    <property type="evidence" value="ECO:0007669"/>
    <property type="project" value="TreeGrafter"/>
</dbReference>
<comment type="subcellular location">
    <subcellularLocation>
        <location evidence="1">Membrane</location>
        <topology evidence="1">Multi-pass membrane protein</topology>
    </subcellularLocation>
</comment>
<keyword evidence="3 7" id="KW-1133">Transmembrane helix</keyword>
<dbReference type="InterPro" id="IPR017452">
    <property type="entry name" value="GPCR_Rhodpsn_7TM"/>
</dbReference>
<dbReference type="PROSITE" id="PS50262">
    <property type="entry name" value="G_PROTEIN_RECEP_F1_2"/>
    <property type="match status" value="1"/>
</dbReference>
<dbReference type="SUPFAM" id="SSF81321">
    <property type="entry name" value="Family A G protein-coupled receptor-like"/>
    <property type="match status" value="1"/>
</dbReference>
<dbReference type="EMBL" id="KN123961">
    <property type="protein sequence ID" value="KFO22745.1"/>
    <property type="molecule type" value="Genomic_DNA"/>
</dbReference>
<evidence type="ECO:0000256" key="7">
    <source>
        <dbReference type="SAM" id="Phobius"/>
    </source>
</evidence>
<accession>A0A091CXZ2</accession>
<keyword evidence="10" id="KW-1185">Reference proteome</keyword>
<organism evidence="9 10">
    <name type="scientific">Fukomys damarensis</name>
    <name type="common">Damaraland mole rat</name>
    <name type="synonym">Cryptomys damarensis</name>
    <dbReference type="NCBI Taxonomy" id="885580"/>
    <lineage>
        <taxon>Eukaryota</taxon>
        <taxon>Metazoa</taxon>
        <taxon>Chordata</taxon>
        <taxon>Craniata</taxon>
        <taxon>Vertebrata</taxon>
        <taxon>Euteleostomi</taxon>
        <taxon>Mammalia</taxon>
        <taxon>Eutheria</taxon>
        <taxon>Euarchontoglires</taxon>
        <taxon>Glires</taxon>
        <taxon>Rodentia</taxon>
        <taxon>Hystricomorpha</taxon>
        <taxon>Bathyergidae</taxon>
        <taxon>Fukomys</taxon>
    </lineage>
</organism>
<evidence type="ECO:0000256" key="4">
    <source>
        <dbReference type="ARBA" id="ARBA00023136"/>
    </source>
</evidence>
<feature type="region of interest" description="Disordered" evidence="6">
    <location>
        <begin position="181"/>
        <end position="215"/>
    </location>
</feature>
<feature type="transmembrane region" description="Helical" evidence="7">
    <location>
        <begin position="86"/>
        <end position="108"/>
    </location>
</feature>
<dbReference type="Proteomes" id="UP000028990">
    <property type="component" value="Unassembled WGS sequence"/>
</dbReference>
<keyword evidence="2 7" id="KW-0812">Transmembrane</keyword>
<evidence type="ECO:0000256" key="1">
    <source>
        <dbReference type="ARBA" id="ARBA00004141"/>
    </source>
</evidence>
<sequence length="215" mass="24347">MAVERLVVVVAEVKITVEVGMMAAVVLTGWKWTCRDDHTIRMQSHGDANAWLIVVTLAVCWMPNQIRRIMAAAKPKHDWTKSYFRAYMILLPFSDTFFFLSSVVNPLLYNVSSLQFRRVFGQVLRCHLTLPHANQERRLRAQGSCSTDMSRSARSPLIFLASHRNSSARRTNKVFLSTFQSQATPEMKPRSLSQESPQPNSGTSAAENGFQELEV</sequence>
<dbReference type="InterPro" id="IPR052676">
    <property type="entry name" value="Zinc-sensing_GPCR"/>
</dbReference>
<gene>
    <name evidence="9" type="ORF">H920_15884</name>
</gene>